<dbReference type="AlphaFoldDB" id="A0AAN6SUA0"/>
<feature type="region of interest" description="Disordered" evidence="1">
    <location>
        <begin position="467"/>
        <end position="489"/>
    </location>
</feature>
<keyword evidence="3" id="KW-1185">Reference proteome</keyword>
<dbReference type="EMBL" id="MU854328">
    <property type="protein sequence ID" value="KAK4043354.1"/>
    <property type="molecule type" value="Genomic_DNA"/>
</dbReference>
<dbReference type="Proteomes" id="UP001303115">
    <property type="component" value="Unassembled WGS sequence"/>
</dbReference>
<reference evidence="3" key="1">
    <citation type="journal article" date="2023" name="Mol. Phylogenet. Evol.">
        <title>Genome-scale phylogeny and comparative genomics of the fungal order Sordariales.</title>
        <authorList>
            <person name="Hensen N."/>
            <person name="Bonometti L."/>
            <person name="Westerberg I."/>
            <person name="Brannstrom I.O."/>
            <person name="Guillou S."/>
            <person name="Cros-Aarteil S."/>
            <person name="Calhoun S."/>
            <person name="Haridas S."/>
            <person name="Kuo A."/>
            <person name="Mondo S."/>
            <person name="Pangilinan J."/>
            <person name="Riley R."/>
            <person name="LaButti K."/>
            <person name="Andreopoulos B."/>
            <person name="Lipzen A."/>
            <person name="Chen C."/>
            <person name="Yan M."/>
            <person name="Daum C."/>
            <person name="Ng V."/>
            <person name="Clum A."/>
            <person name="Steindorff A."/>
            <person name="Ohm R.A."/>
            <person name="Martin F."/>
            <person name="Silar P."/>
            <person name="Natvig D.O."/>
            <person name="Lalanne C."/>
            <person name="Gautier V."/>
            <person name="Ament-Velasquez S.L."/>
            <person name="Kruys A."/>
            <person name="Hutchinson M.I."/>
            <person name="Powell A.J."/>
            <person name="Barry K."/>
            <person name="Miller A.N."/>
            <person name="Grigoriev I.V."/>
            <person name="Debuchy R."/>
            <person name="Gladieux P."/>
            <person name="Hiltunen Thoren M."/>
            <person name="Johannesson H."/>
        </authorList>
    </citation>
    <scope>NUCLEOTIDE SEQUENCE [LARGE SCALE GENOMIC DNA]</scope>
    <source>
        <strain evidence="3">CBS 284.82</strain>
    </source>
</reference>
<feature type="compositionally biased region" description="Pro residues" evidence="1">
    <location>
        <begin position="356"/>
        <end position="385"/>
    </location>
</feature>
<proteinExistence type="predicted"/>
<accession>A0AAN6SUA0</accession>
<evidence type="ECO:0000256" key="1">
    <source>
        <dbReference type="SAM" id="MobiDB-lite"/>
    </source>
</evidence>
<name>A0AAN6SUA0_9PEZI</name>
<feature type="compositionally biased region" description="Acidic residues" evidence="1">
    <location>
        <begin position="30"/>
        <end position="52"/>
    </location>
</feature>
<sequence>MPWAGIEVEQLGDATEEGESPTSRSPSEEGGLEGDVDEVVDEMQEDDDDGDAEQPSLKRRRIENPQLDIGNQSGRGHQVQENVAQQHHVNGNGNGQGYMQEQVPAVPGDDKVPFFKSPLADLDDKGENDCFFDSCVTRAGGNQYLMKHFRDKHGLIRGDQGRQEGGKRKAPKYLTLCPTNWPFTYNSSSSCHACGDISGLFAVLGQREHESPAICSFCWTYLPTRRDLVTHIDEGPCKSNEMFAGKLTLVRHMYAGTLRIPGADEISRAAAEQRQAHADAERAARSEKWQLEQQMQQQAQEHLRQLQAQQSQQQQQQQSQPQPRTPIHPEYHHPPPQQAPPPATQPPFSIHRFTPTAPPPILPPTPSPAPENPVPHTSAPPPPGTPHTGAGAGTVVSAAGVGAVGGVDYAVPAATAEAMARSIERLSGIVGDLTAANALLLQEVRVRDRRIEELGRERERLVGEVGRLGGKVGGSVGGGDGGVREGGGE</sequence>
<evidence type="ECO:0000313" key="2">
    <source>
        <dbReference type="EMBL" id="KAK4043354.1"/>
    </source>
</evidence>
<gene>
    <name evidence="2" type="ORF">C8A01DRAFT_32480</name>
</gene>
<feature type="compositionally biased region" description="Low complexity" evidence="1">
    <location>
        <begin position="291"/>
        <end position="322"/>
    </location>
</feature>
<feature type="compositionally biased region" description="Polar residues" evidence="1">
    <location>
        <begin position="69"/>
        <end position="80"/>
    </location>
</feature>
<feature type="compositionally biased region" description="Gly residues" evidence="1">
    <location>
        <begin position="467"/>
        <end position="481"/>
    </location>
</feature>
<organism evidence="2 3">
    <name type="scientific">Parachaetomium inaequale</name>
    <dbReference type="NCBI Taxonomy" id="2588326"/>
    <lineage>
        <taxon>Eukaryota</taxon>
        <taxon>Fungi</taxon>
        <taxon>Dikarya</taxon>
        <taxon>Ascomycota</taxon>
        <taxon>Pezizomycotina</taxon>
        <taxon>Sordariomycetes</taxon>
        <taxon>Sordariomycetidae</taxon>
        <taxon>Sordariales</taxon>
        <taxon>Chaetomiaceae</taxon>
        <taxon>Parachaetomium</taxon>
    </lineage>
</organism>
<feature type="region of interest" description="Disordered" evidence="1">
    <location>
        <begin position="1"/>
        <end position="80"/>
    </location>
</feature>
<feature type="compositionally biased region" description="Basic and acidic residues" evidence="1">
    <location>
        <begin position="274"/>
        <end position="290"/>
    </location>
</feature>
<evidence type="ECO:0000313" key="3">
    <source>
        <dbReference type="Proteomes" id="UP001303115"/>
    </source>
</evidence>
<comment type="caution">
    <text evidence="2">The sequence shown here is derived from an EMBL/GenBank/DDBJ whole genome shotgun (WGS) entry which is preliminary data.</text>
</comment>
<feature type="region of interest" description="Disordered" evidence="1">
    <location>
        <begin position="271"/>
        <end position="393"/>
    </location>
</feature>
<protein>
    <submittedName>
        <fullName evidence="2">Uncharacterized protein</fullName>
    </submittedName>
</protein>
<feature type="compositionally biased region" description="Pro residues" evidence="1">
    <location>
        <begin position="334"/>
        <end position="345"/>
    </location>
</feature>